<dbReference type="NCBIfam" id="TIGR01682">
    <property type="entry name" value="moaD"/>
    <property type="match status" value="1"/>
</dbReference>
<dbReference type="CDD" id="cd00754">
    <property type="entry name" value="Ubl_MoaD"/>
    <property type="match status" value="1"/>
</dbReference>
<reference evidence="4" key="1">
    <citation type="submission" date="2021-11" db="EMBL/GenBank/DDBJ databases">
        <title>Draft genome sequence of Alcaligenes endophyticus type strain CCUG 75668T.</title>
        <authorList>
            <person name="Salva-Serra F."/>
            <person name="Duran R.E."/>
            <person name="Seeger M."/>
            <person name="Moore E.R.B."/>
            <person name="Jaen-Luchoro D."/>
        </authorList>
    </citation>
    <scope>NUCLEOTIDE SEQUENCE</scope>
    <source>
        <strain evidence="4">CCUG 75668</strain>
    </source>
</reference>
<comment type="caution">
    <text evidence="4">The sequence shown here is derived from an EMBL/GenBank/DDBJ whole genome shotgun (WGS) entry which is preliminary data.</text>
</comment>
<name>A0ABT8EGT5_9BURK</name>
<dbReference type="InterPro" id="IPR012675">
    <property type="entry name" value="Beta-grasp_dom_sf"/>
</dbReference>
<dbReference type="Pfam" id="PF02597">
    <property type="entry name" value="ThiS"/>
    <property type="match status" value="1"/>
</dbReference>
<dbReference type="SUPFAM" id="SSF54285">
    <property type="entry name" value="MoaD/ThiS"/>
    <property type="match status" value="1"/>
</dbReference>
<evidence type="ECO:0000313" key="4">
    <source>
        <dbReference type="EMBL" id="MDN4120507.1"/>
    </source>
</evidence>
<keyword evidence="5" id="KW-1185">Reference proteome</keyword>
<dbReference type="Proteomes" id="UP001168613">
    <property type="component" value="Unassembled WGS sequence"/>
</dbReference>
<dbReference type="PANTHER" id="PTHR33359">
    <property type="entry name" value="MOLYBDOPTERIN SYNTHASE SULFUR CARRIER SUBUNIT"/>
    <property type="match status" value="1"/>
</dbReference>
<evidence type="ECO:0000256" key="1">
    <source>
        <dbReference type="ARBA" id="ARBA00022741"/>
    </source>
</evidence>
<dbReference type="EMBL" id="JAJHNU010000001">
    <property type="protein sequence ID" value="MDN4120507.1"/>
    <property type="molecule type" value="Genomic_DNA"/>
</dbReference>
<evidence type="ECO:0000313" key="5">
    <source>
        <dbReference type="Proteomes" id="UP001168613"/>
    </source>
</evidence>
<dbReference type="InterPro" id="IPR016155">
    <property type="entry name" value="Mopterin_synth/thiamin_S_b"/>
</dbReference>
<evidence type="ECO:0000256" key="2">
    <source>
        <dbReference type="ARBA" id="ARBA00024200"/>
    </source>
</evidence>
<sequence>MNKQITVLYFAQIAEQLGIRQESWDWPENANVDQWLQNLYQRHPITATIRGRLKVAVNQQYANAHTLIQAGDEVAVFEPVTGG</sequence>
<organism evidence="4 5">
    <name type="scientific">Alcaligenes endophyticus</name>
    <dbReference type="NCBI Taxonomy" id="1929088"/>
    <lineage>
        <taxon>Bacteria</taxon>
        <taxon>Pseudomonadati</taxon>
        <taxon>Pseudomonadota</taxon>
        <taxon>Betaproteobacteria</taxon>
        <taxon>Burkholderiales</taxon>
        <taxon>Alcaligenaceae</taxon>
        <taxon>Alcaligenes</taxon>
    </lineage>
</organism>
<proteinExistence type="inferred from homology"/>
<dbReference type="InterPro" id="IPR044672">
    <property type="entry name" value="MOCS2A"/>
</dbReference>
<evidence type="ECO:0000256" key="3">
    <source>
        <dbReference type="ARBA" id="ARBA00024247"/>
    </source>
</evidence>
<gene>
    <name evidence="4" type="primary">moaD</name>
    <name evidence="4" type="ORF">LMS43_04295</name>
</gene>
<dbReference type="PANTHER" id="PTHR33359:SF1">
    <property type="entry name" value="MOLYBDOPTERIN SYNTHASE SULFUR CARRIER SUBUNIT"/>
    <property type="match status" value="1"/>
</dbReference>
<dbReference type="Gene3D" id="3.10.20.30">
    <property type="match status" value="1"/>
</dbReference>
<dbReference type="RefSeq" id="WP_266122185.1">
    <property type="nucleotide sequence ID" value="NZ_JAJHNU010000001.1"/>
</dbReference>
<keyword evidence="1" id="KW-0547">Nucleotide-binding</keyword>
<comment type="similarity">
    <text evidence="2">Belongs to the MoaD family.</text>
</comment>
<protein>
    <recommendedName>
        <fullName evidence="3">Molybdopterin synthase sulfur carrier subunit</fullName>
    </recommendedName>
</protein>
<accession>A0ABT8EGT5</accession>
<dbReference type="InterPro" id="IPR003749">
    <property type="entry name" value="ThiS/MoaD-like"/>
</dbReference>